<protein>
    <submittedName>
        <fullName evidence="1">Uncharacterized protein</fullName>
    </submittedName>
</protein>
<dbReference type="Proteomes" id="UP001162992">
    <property type="component" value="Chromosome 15"/>
</dbReference>
<reference evidence="2" key="1">
    <citation type="journal article" date="2024" name="Proc. Natl. Acad. Sci. U.S.A.">
        <title>Extraordinary preservation of gene collinearity over three hundred million years revealed in homosporous lycophytes.</title>
        <authorList>
            <person name="Li C."/>
            <person name="Wickell D."/>
            <person name="Kuo L.Y."/>
            <person name="Chen X."/>
            <person name="Nie B."/>
            <person name="Liao X."/>
            <person name="Peng D."/>
            <person name="Ji J."/>
            <person name="Jenkins J."/>
            <person name="Williams M."/>
            <person name="Shu S."/>
            <person name="Plott C."/>
            <person name="Barry K."/>
            <person name="Rajasekar S."/>
            <person name="Grimwood J."/>
            <person name="Han X."/>
            <person name="Sun S."/>
            <person name="Hou Z."/>
            <person name="He W."/>
            <person name="Dai G."/>
            <person name="Sun C."/>
            <person name="Schmutz J."/>
            <person name="Leebens-Mack J.H."/>
            <person name="Li F.W."/>
            <person name="Wang L."/>
        </authorList>
    </citation>
    <scope>NUCLEOTIDE SEQUENCE [LARGE SCALE GENOMIC DNA]</scope>
    <source>
        <strain evidence="2">cv. PW_Plant_1</strain>
    </source>
</reference>
<keyword evidence="2" id="KW-1185">Reference proteome</keyword>
<gene>
    <name evidence="1" type="ORF">O6H91_15G005500</name>
</gene>
<evidence type="ECO:0000313" key="2">
    <source>
        <dbReference type="Proteomes" id="UP001162992"/>
    </source>
</evidence>
<name>A0ACC2BFF2_DIPCM</name>
<organism evidence="1 2">
    <name type="scientific">Diphasiastrum complanatum</name>
    <name type="common">Issler's clubmoss</name>
    <name type="synonym">Lycopodium complanatum</name>
    <dbReference type="NCBI Taxonomy" id="34168"/>
    <lineage>
        <taxon>Eukaryota</taxon>
        <taxon>Viridiplantae</taxon>
        <taxon>Streptophyta</taxon>
        <taxon>Embryophyta</taxon>
        <taxon>Tracheophyta</taxon>
        <taxon>Lycopodiopsida</taxon>
        <taxon>Lycopodiales</taxon>
        <taxon>Lycopodiaceae</taxon>
        <taxon>Lycopodioideae</taxon>
        <taxon>Diphasiastrum</taxon>
    </lineage>
</organism>
<proteinExistence type="predicted"/>
<accession>A0ACC2BFF2</accession>
<evidence type="ECO:0000313" key="1">
    <source>
        <dbReference type="EMBL" id="KAJ7528495.1"/>
    </source>
</evidence>
<dbReference type="EMBL" id="CM055106">
    <property type="protein sequence ID" value="KAJ7528495.1"/>
    <property type="molecule type" value="Genomic_DNA"/>
</dbReference>
<comment type="caution">
    <text evidence="1">The sequence shown here is derived from an EMBL/GenBank/DDBJ whole genome shotgun (WGS) entry which is preliminary data.</text>
</comment>
<sequence>MHGPVIGGARGLVHPNACKSALIKPMDKSSSFERQSFGNFNRGDREKVGAGKRDWQNPSAVPFEKGFIGLSPDADTTFTSISKRRSLGWHGYIDESGRHSRGYTQLPQPTPLFGLPSSTGRGVAGNNHERDLFGKSLAENPSVTRFVPENRSNDKEERSIPPTRLSPREGKDAGPVAMDIDRLSHPPVAVALPDRNSFWDVDNKVSASCSQDLSQTFDRKYKSRIPADTDISSGRGSFILPNSKGEWSPCDTDLEARLDRYRRNNQDSAATDLFASKDSPSPSDWKSQERKSLGNISPLNSIATKQFVAEGGMKLPGYVDAPSFSPSVISPCFLRQDTSCDEINHSSPRKRPRLGWGQGLAKYEKKKVVVHEKVADPLLLQEKSEADLESSEVPGIRSTGLAISMVCGEDAGKCLLLDVSSKGDFMEDESRKDAVRLENVPVMCKQGLIDGGNKSLEESQSGHKWASFPKVSYVRENEPCLESTPASEQTSEHKFIESYAYPFENVACLSKGIILLNIEKVELEIDLVEKELANLNFEIQPQDLTNLYSTDNGQLEQGAVNSGSLVSSDPQSSTVSSDKVTLARLSSFEEKCTVNSVQTSGGIDSHDPDAMAVVVKLEGDEIQQDVTSDNSECQNLIYESTNEIDVSMKSTESLVEEQTLLVSNICKNGDLTNEEGSFLNSKNYGALSSFYQAIINENQEQANDGCNAFLHLLPSNLLMMGGTLYSSPEGAPKWIQNDEFHQRTKEELKERLARRKKVFRFKEQVLALRYQALSKIWKQEQLGLLQRKDRSKVIRKYDGERRNVFLSNNQRSSSRLRLLSFGIAKHDTLSEELPVVKKLLLQSPSEKGYLKMPAMIIEEKERSSRRFVTINALVEDPVAVEQERSTINPWTLEEKQVFLEKFAMFHKNFAKIASFIPQKAVADCIEFYYRNQKSEDFEKVHHRQQQLKKRRDLTRCSPYLATTSRANRFCESNAARVDALSMVAALASADSFARDYTRSTRHGSSKSIVRSRIGSAAEPGSVDGFGAQNSPGISEMKFLSTEARIDSGCALALCSLSSAALLPSEKGSVGRIGDNGRLSTPSVTKKTNTRHLTRPKGARNVPIQKDSAKASREQVDSHWSDRERKFFLDALKLYGRNFSSIALHVGTKTVEQCKGFFSKTRKRLGLDELLKLCPPKVLPDHDEEMGQPEQALEIGKWIPNPKGVVIMADLTNFLKDEPQCSTAEARTVELLETHSDVRNEPEAEEKVSLDTCSRIDQDYGVAGGGEKRLEQVSYTGNDAAVKDVQLREFNVDTQLKSTILIEDQVKKNAFNTSILSCKSDANQSDARSILSVREGDIDVERSDCSEFEVQKAKQDALAVIETMRIDGDTFELKEAFVSEVVMQADISGSHIDVDSEVKDKEETLEPKHDNNKVVGTIHLTSVGGKASFPPLVLQPHLDPTNSSSTCPDVPQKGKCSKVLVGGEAKLRREPACWTPEEKEKFVAIIRKHGKSWSLLQESLPAKSLTQIKTYFQNSKAKLGYRLTELIGNKADKVSSRKRKADDSDTSSNAGSVGQVSQHSSSYFLEDGVLKSSVVGMNLTASTVLGTAMPSVGQTDRDLTSIKGIQITQQVSSGGFASKSATFTEQEPASVSGTQINPHMFSSSCASQGLMPTSYPRFDSASSDLPTRSYDCHPQMYMQVFGSNLQNREQVVHDQEQSINLQQDTISQQQKQQELLAMLQQQQHIMHQIQQHQRMEAMSKSPLLHSQTTYPEQIQTAQTKQLQQGSLLSGLQHMQVLQSQKQNKGAPSKQQQQLSLQAENKHPQVYDVGRIVMPYHTVIQNQSFTQKENDWEQVTHDKQKVKIQQSDFYEQVANHGLQQPSQQSEVQLWQRHQQQFIHQKQQEQLIQFHLQQRLQLQQQHLLKPLDKQLTQDHQQLMSQQHHHQISSNFQPNASQIRKNQQHLRQQLLLQHQQAIPVQQHGIIKQGAKSREHVQPHQNDHFTDQEQREPSQLAVSSPLSKCALPSIMTTIEVPCQAGQVDCQTLCETTSEPRNQKNLSMSCETQMAQIVRGGDIKLFGQSLLSQPSSVACQTGTISTGSQNQTFENVWLPLNSAPDCTAKKLSKRYEKHSVKVLPSSPLGNASTTGDLNLSTWLNATTSGNIDLCNGAWSGLQTNPSAASVRDAESCDDQNALSHSEICHLSQLKDSRISNPEVPFSPSKSQQIEKPDRIKTDKEYERWGSSRNDDLCMADRQTCLMPVAGGLASVDSRSTNPSSRASGTDRLLRLSEGLDSSMAAAFDDSILRNMGFLSKSINTFPSLSSATNSQVNEDDRQFAQLPRVSGSSVEATRLSGPYALSPSTSQSRTVVSELFETLKNDMFLAPYTKSEW</sequence>